<proteinExistence type="predicted"/>
<dbReference type="PATRIC" id="fig|457404.5.peg.2147"/>
<evidence type="ECO:0000313" key="1">
    <source>
        <dbReference type="EMBL" id="EHO80502.1"/>
    </source>
</evidence>
<dbReference type="Proteomes" id="UP000003233">
    <property type="component" value="Unassembled WGS sequence"/>
</dbReference>
<protein>
    <submittedName>
        <fullName evidence="1">Uncharacterized protein</fullName>
    </submittedName>
</protein>
<sequence length="132" mass="15553">MSDNLKQEKEKLSDAPMEIQDILKKYKELELPEYNYRSDNYVLLGVWRELGAVKLFEALTLMSKSEFVKNNMSINSIFKIENLKKALNRNFKDKEKKSNEKKEPKKKFVRPVYEDSTGNFIKELLNKIAKEG</sequence>
<evidence type="ECO:0000313" key="2">
    <source>
        <dbReference type="Proteomes" id="UP000003233"/>
    </source>
</evidence>
<keyword evidence="2" id="KW-1185">Reference proteome</keyword>
<comment type="caution">
    <text evidence="1">The sequence shown here is derived from an EMBL/GenBank/DDBJ whole genome shotgun (WGS) entry which is preliminary data.</text>
</comment>
<gene>
    <name evidence="1" type="ORF">HMPREF0402_01959</name>
</gene>
<dbReference type="HOGENOM" id="CLU_2093304_0_0_0"/>
<accession>H1PU66</accession>
<dbReference type="BioCyc" id="FSP457404-HMP:GTSQ-1969-MONOMER"/>
<reference evidence="1 2" key="1">
    <citation type="submission" date="2012-07" db="EMBL/GenBank/DDBJ databases">
        <title>The Genome Sequence of Fusobacterium ulcerans 12_1B.</title>
        <authorList>
            <consortium name="The Broad Institute Genome Sequencing Platform"/>
            <person name="Earl A."/>
            <person name="Ward D."/>
            <person name="Feldgarden M."/>
            <person name="Gevers D."/>
            <person name="Strauss J."/>
            <person name="Ambrose C.E."/>
            <person name="Allen-Vercoe E."/>
            <person name="Walker B."/>
            <person name="Young S.K."/>
            <person name="Zeng Q."/>
            <person name="Gargeya S."/>
            <person name="Fitzgerald M."/>
            <person name="Haas B."/>
            <person name="Abouelleil A."/>
            <person name="Alvarado L."/>
            <person name="Arachchi H.M."/>
            <person name="Berlin A.M."/>
            <person name="Chapman S.B."/>
            <person name="Goldberg J."/>
            <person name="Griggs A."/>
            <person name="Gujja S."/>
            <person name="Hansen M."/>
            <person name="Howarth C."/>
            <person name="Imamovic A."/>
            <person name="Larimer J."/>
            <person name="McCowen C."/>
            <person name="Montmayeur A."/>
            <person name="Murphy C."/>
            <person name="Neiman D."/>
            <person name="Pearson M."/>
            <person name="Priest M."/>
            <person name="Roberts A."/>
            <person name="Saif S."/>
            <person name="Shea T."/>
            <person name="Sisk P."/>
            <person name="Sykes S."/>
            <person name="Wortman J."/>
            <person name="Nusbaum C."/>
            <person name="Birren B."/>
        </authorList>
    </citation>
    <scope>NUCLEOTIDE SEQUENCE [LARGE SCALE GENOMIC DNA]</scope>
    <source>
        <strain evidence="1 2">12_1B</strain>
    </source>
</reference>
<dbReference type="EMBL" id="AGWJ02000021">
    <property type="protein sequence ID" value="EHO80502.1"/>
    <property type="molecule type" value="Genomic_DNA"/>
</dbReference>
<name>H1PU66_9FUSO</name>
<dbReference type="AlphaFoldDB" id="H1PU66"/>
<organism evidence="1 2">
    <name type="scientific">Fusobacterium ulcerans 12-1B</name>
    <dbReference type="NCBI Taxonomy" id="457404"/>
    <lineage>
        <taxon>Bacteria</taxon>
        <taxon>Fusobacteriati</taxon>
        <taxon>Fusobacteriota</taxon>
        <taxon>Fusobacteriia</taxon>
        <taxon>Fusobacteriales</taxon>
        <taxon>Fusobacteriaceae</taxon>
        <taxon>Fusobacterium</taxon>
    </lineage>
</organism>